<dbReference type="AlphaFoldDB" id="X1SZV8"/>
<reference evidence="1" key="1">
    <citation type="journal article" date="2014" name="Front. Microbiol.">
        <title>High frequency of phylogenetically diverse reductive dehalogenase-homologous genes in deep subseafloor sedimentary metagenomes.</title>
        <authorList>
            <person name="Kawai M."/>
            <person name="Futagami T."/>
            <person name="Toyoda A."/>
            <person name="Takaki Y."/>
            <person name="Nishi S."/>
            <person name="Hori S."/>
            <person name="Arai W."/>
            <person name="Tsubouchi T."/>
            <person name="Morono Y."/>
            <person name="Uchiyama I."/>
            <person name="Ito T."/>
            <person name="Fujiyama A."/>
            <person name="Inagaki F."/>
            <person name="Takami H."/>
        </authorList>
    </citation>
    <scope>NUCLEOTIDE SEQUENCE</scope>
    <source>
        <strain evidence="1">Expedition CK06-06</strain>
    </source>
</reference>
<evidence type="ECO:0000313" key="1">
    <source>
        <dbReference type="EMBL" id="GAI80890.1"/>
    </source>
</evidence>
<sequence>MEKLQGKILIVVPVNPNNNDEIGTSRIFDSL</sequence>
<gene>
    <name evidence="1" type="ORF">S12H4_19038</name>
</gene>
<protein>
    <submittedName>
        <fullName evidence="1">Uncharacterized protein</fullName>
    </submittedName>
</protein>
<accession>X1SZV8</accession>
<proteinExistence type="predicted"/>
<feature type="non-terminal residue" evidence="1">
    <location>
        <position position="31"/>
    </location>
</feature>
<comment type="caution">
    <text evidence="1">The sequence shown here is derived from an EMBL/GenBank/DDBJ whole genome shotgun (WGS) entry which is preliminary data.</text>
</comment>
<name>X1SZV8_9ZZZZ</name>
<dbReference type="EMBL" id="BARW01009473">
    <property type="protein sequence ID" value="GAI80890.1"/>
    <property type="molecule type" value="Genomic_DNA"/>
</dbReference>
<organism evidence="1">
    <name type="scientific">marine sediment metagenome</name>
    <dbReference type="NCBI Taxonomy" id="412755"/>
    <lineage>
        <taxon>unclassified sequences</taxon>
        <taxon>metagenomes</taxon>
        <taxon>ecological metagenomes</taxon>
    </lineage>
</organism>